<dbReference type="PROSITE" id="PS50405">
    <property type="entry name" value="GST_CTER"/>
    <property type="match status" value="1"/>
</dbReference>
<dbReference type="GO" id="GO:0016740">
    <property type="term" value="F:transferase activity"/>
    <property type="evidence" value="ECO:0007669"/>
    <property type="project" value="UniProtKB-KW"/>
</dbReference>
<proteinExistence type="predicted"/>
<evidence type="ECO:0000259" key="1">
    <source>
        <dbReference type="PROSITE" id="PS50404"/>
    </source>
</evidence>
<dbReference type="InterPro" id="IPR036282">
    <property type="entry name" value="Glutathione-S-Trfase_C_sf"/>
</dbReference>
<accession>A0A368HEP8</accession>
<evidence type="ECO:0000313" key="3">
    <source>
        <dbReference type="EMBL" id="RCN56914.1"/>
    </source>
</evidence>
<dbReference type="SUPFAM" id="SSF52833">
    <property type="entry name" value="Thioredoxin-like"/>
    <property type="match status" value="1"/>
</dbReference>
<dbReference type="SFLD" id="SFLDG00358">
    <property type="entry name" value="Main_(cytGST)"/>
    <property type="match status" value="1"/>
</dbReference>
<comment type="caution">
    <text evidence="3">The sequence shown here is derived from an EMBL/GenBank/DDBJ whole genome shotgun (WGS) entry which is preliminary data.</text>
</comment>
<protein>
    <submittedName>
        <fullName evidence="3">Glutathione S-transferase</fullName>
    </submittedName>
</protein>
<dbReference type="SFLD" id="SFLDS00019">
    <property type="entry name" value="Glutathione_Transferase_(cytos"/>
    <property type="match status" value="1"/>
</dbReference>
<dbReference type="AlphaFoldDB" id="A0A368HEP8"/>
<feature type="domain" description="GST N-terminal" evidence="1">
    <location>
        <begin position="27"/>
        <end position="106"/>
    </location>
</feature>
<dbReference type="OrthoDB" id="8634103at2"/>
<reference evidence="3 4" key="1">
    <citation type="submission" date="2018-02" db="EMBL/GenBank/DDBJ databases">
        <title>Insights into the biology of acidophilic members of the Acidiferrobacteraceae family derived from comparative genomic analyses.</title>
        <authorList>
            <person name="Issotta F."/>
            <person name="Thyssen C."/>
            <person name="Mena C."/>
            <person name="Moya A."/>
            <person name="Bellenberg S."/>
            <person name="Sproer C."/>
            <person name="Covarrubias P.C."/>
            <person name="Sand W."/>
            <person name="Quatrini R."/>
            <person name="Vera M."/>
        </authorList>
    </citation>
    <scope>NUCLEOTIDE SEQUENCE [LARGE SCALE GENOMIC DNA]</scope>
    <source>
        <strain evidence="4">m-1</strain>
    </source>
</reference>
<gene>
    <name evidence="3" type="ORF">C4900_14355</name>
</gene>
<sequence length="237" mass="26695">MLSGLSQQQLVRRQCLCGPGRRLSREVIVKLYGHATSPYVRKVRIALREKNIRFEWIQESPHDAGNRIVALNPLGKVPVLETDDGRVLFDSALLIEYIDTLTPERLIPAGPSERLQALLWNTLGIGVVDATVARLLEDRRPAAEKSRDFIVRQEDKIARALAWADKADRGDAYLVAERFSIADLGLALALEYIDFRYPHDWRSKHPRLARWLAGISTRGSFAETVPPGMEKALDAPH</sequence>
<dbReference type="GO" id="GO:0005737">
    <property type="term" value="C:cytoplasm"/>
    <property type="evidence" value="ECO:0007669"/>
    <property type="project" value="TreeGrafter"/>
</dbReference>
<dbReference type="Gene3D" id="3.40.30.10">
    <property type="entry name" value="Glutaredoxin"/>
    <property type="match status" value="1"/>
</dbReference>
<evidence type="ECO:0000313" key="4">
    <source>
        <dbReference type="Proteomes" id="UP000253250"/>
    </source>
</evidence>
<dbReference type="InterPro" id="IPR036249">
    <property type="entry name" value="Thioredoxin-like_sf"/>
</dbReference>
<dbReference type="CDD" id="cd03205">
    <property type="entry name" value="GST_C_6"/>
    <property type="match status" value="1"/>
</dbReference>
<dbReference type="Pfam" id="PF13417">
    <property type="entry name" value="GST_N_3"/>
    <property type="match status" value="1"/>
</dbReference>
<dbReference type="Gene3D" id="1.20.1050.10">
    <property type="match status" value="1"/>
</dbReference>
<dbReference type="Proteomes" id="UP000253250">
    <property type="component" value="Unassembled WGS sequence"/>
</dbReference>
<dbReference type="InterPro" id="IPR010987">
    <property type="entry name" value="Glutathione-S-Trfase_C-like"/>
</dbReference>
<feature type="domain" description="GST C-terminal" evidence="2">
    <location>
        <begin position="110"/>
        <end position="237"/>
    </location>
</feature>
<keyword evidence="4" id="KW-1185">Reference proteome</keyword>
<organism evidence="3 4">
    <name type="scientific">Acidiferrobacter thiooxydans</name>
    <dbReference type="NCBI Taxonomy" id="163359"/>
    <lineage>
        <taxon>Bacteria</taxon>
        <taxon>Pseudomonadati</taxon>
        <taxon>Pseudomonadota</taxon>
        <taxon>Gammaproteobacteria</taxon>
        <taxon>Acidiferrobacterales</taxon>
        <taxon>Acidiferrobacteraceae</taxon>
        <taxon>Acidiferrobacter</taxon>
    </lineage>
</organism>
<dbReference type="InterPro" id="IPR004045">
    <property type="entry name" value="Glutathione_S-Trfase_N"/>
</dbReference>
<dbReference type="PANTHER" id="PTHR43968:SF6">
    <property type="entry name" value="GLUTATHIONE S-TRANSFERASE OMEGA"/>
    <property type="match status" value="1"/>
</dbReference>
<dbReference type="InterPro" id="IPR040079">
    <property type="entry name" value="Glutathione_S-Trfase"/>
</dbReference>
<evidence type="ECO:0000259" key="2">
    <source>
        <dbReference type="PROSITE" id="PS50405"/>
    </source>
</evidence>
<dbReference type="InterPro" id="IPR050983">
    <property type="entry name" value="GST_Omega/HSP26"/>
</dbReference>
<dbReference type="PANTHER" id="PTHR43968">
    <property type="match status" value="1"/>
</dbReference>
<dbReference type="EMBL" id="PSYR01000002">
    <property type="protein sequence ID" value="RCN56914.1"/>
    <property type="molecule type" value="Genomic_DNA"/>
</dbReference>
<dbReference type="Pfam" id="PF13410">
    <property type="entry name" value="GST_C_2"/>
    <property type="match status" value="1"/>
</dbReference>
<name>A0A368HEP8_9GAMM</name>
<dbReference type="PROSITE" id="PS50404">
    <property type="entry name" value="GST_NTER"/>
    <property type="match status" value="1"/>
</dbReference>
<dbReference type="SUPFAM" id="SSF47616">
    <property type="entry name" value="GST C-terminal domain-like"/>
    <property type="match status" value="1"/>
</dbReference>
<keyword evidence="3" id="KW-0808">Transferase</keyword>